<dbReference type="InterPro" id="IPR045170">
    <property type="entry name" value="MTOX"/>
</dbReference>
<reference evidence="6 7" key="1">
    <citation type="submission" date="2016-10" db="EMBL/GenBank/DDBJ databases">
        <authorList>
            <person name="de Groot N.N."/>
        </authorList>
    </citation>
    <scope>NUCLEOTIDE SEQUENCE [LARGE SCALE GENOMIC DNA]</scope>
    <source>
        <strain evidence="6 7">DSM 21771</strain>
    </source>
</reference>
<gene>
    <name evidence="6" type="ORF">SAMN04488123_105205</name>
</gene>
<dbReference type="NCBIfam" id="NF008425">
    <property type="entry name" value="PRK11259.1"/>
    <property type="match status" value="1"/>
</dbReference>
<organism evidence="6 7">
    <name type="scientific">Natribacillus halophilus</name>
    <dbReference type="NCBI Taxonomy" id="549003"/>
    <lineage>
        <taxon>Bacteria</taxon>
        <taxon>Bacillati</taxon>
        <taxon>Bacillota</taxon>
        <taxon>Bacilli</taxon>
        <taxon>Bacillales</taxon>
        <taxon>Bacillaceae</taxon>
        <taxon>Natribacillus</taxon>
    </lineage>
</organism>
<evidence type="ECO:0000313" key="6">
    <source>
        <dbReference type="EMBL" id="SDI75206.1"/>
    </source>
</evidence>
<dbReference type="GO" id="GO:0005829">
    <property type="term" value="C:cytosol"/>
    <property type="evidence" value="ECO:0007669"/>
    <property type="project" value="TreeGrafter"/>
</dbReference>
<evidence type="ECO:0000256" key="3">
    <source>
        <dbReference type="ARBA" id="ARBA00022827"/>
    </source>
</evidence>
<dbReference type="GO" id="GO:0050660">
    <property type="term" value="F:flavin adenine dinucleotide binding"/>
    <property type="evidence" value="ECO:0007669"/>
    <property type="project" value="InterPro"/>
</dbReference>
<dbReference type="Proteomes" id="UP000198853">
    <property type="component" value="Unassembled WGS sequence"/>
</dbReference>
<sequence length="384" mass="42969">MNKNYSVIIVGAGSVGMATGYYLSKKGVDTLLIDEFNPPHGKASHHGETRLIRHVSHVSNEEGQYIIPLALRSQELWFNLEKELEETLFIPTGTLSVGEASSLFVSKIVAEGRRNPQFLEVLNAHEINKNWPGFSIPEHFIGCFEFSSGALLNEKCIKAYRELRSKSKAKLLTNTRVKSIDPFTSGVIVKTEENTYYADKTLVCAGAWTGKILTSLDLPLQPVRKTFAWFETNDLSHQHPQLPCFHLDFENQHYYGFPNMNGDGIKLGRTDSEMKINPDLMKQDFGKYPSDEGDLRNVLDRFLPKASGKLKKGRSCLITNTPDKQMIIDQHPEFPHVYISGGYSGKGFQISSALGEILSQLIDEDSPTHDISAFSLSRSSLNPN</sequence>
<protein>
    <submittedName>
        <fullName evidence="6">N-methyl-L-tryptophan oxidase</fullName>
    </submittedName>
</protein>
<keyword evidence="2" id="KW-0285">Flavoprotein</keyword>
<dbReference type="InterPro" id="IPR006076">
    <property type="entry name" value="FAD-dep_OxRdtase"/>
</dbReference>
<dbReference type="InterPro" id="IPR036188">
    <property type="entry name" value="FAD/NAD-bd_sf"/>
</dbReference>
<dbReference type="SUPFAM" id="SSF54373">
    <property type="entry name" value="FAD-linked reductases, C-terminal domain"/>
    <property type="match status" value="1"/>
</dbReference>
<dbReference type="RefSeq" id="WP_245723107.1">
    <property type="nucleotide sequence ID" value="NZ_FNEN01000005.1"/>
</dbReference>
<dbReference type="PANTHER" id="PTHR10961:SF7">
    <property type="entry name" value="FAD DEPENDENT OXIDOREDUCTASE DOMAIN-CONTAINING PROTEIN"/>
    <property type="match status" value="1"/>
</dbReference>
<accession>A0A1G8N549</accession>
<dbReference type="Gene3D" id="3.50.50.60">
    <property type="entry name" value="FAD/NAD(P)-binding domain"/>
    <property type="match status" value="1"/>
</dbReference>
<keyword evidence="3" id="KW-0274">FAD</keyword>
<dbReference type="SUPFAM" id="SSF51905">
    <property type="entry name" value="FAD/NAD(P)-binding domain"/>
    <property type="match status" value="1"/>
</dbReference>
<evidence type="ECO:0000256" key="1">
    <source>
        <dbReference type="ARBA" id="ARBA00001974"/>
    </source>
</evidence>
<keyword evidence="4" id="KW-0560">Oxidoreductase</keyword>
<evidence type="ECO:0000256" key="4">
    <source>
        <dbReference type="ARBA" id="ARBA00023002"/>
    </source>
</evidence>
<keyword evidence="7" id="KW-1185">Reference proteome</keyword>
<dbReference type="EMBL" id="FNEN01000005">
    <property type="protein sequence ID" value="SDI75206.1"/>
    <property type="molecule type" value="Genomic_DNA"/>
</dbReference>
<feature type="domain" description="FAD dependent oxidoreductase" evidence="5">
    <location>
        <begin position="7"/>
        <end position="361"/>
    </location>
</feature>
<evidence type="ECO:0000313" key="7">
    <source>
        <dbReference type="Proteomes" id="UP000198853"/>
    </source>
</evidence>
<evidence type="ECO:0000256" key="2">
    <source>
        <dbReference type="ARBA" id="ARBA00022630"/>
    </source>
</evidence>
<dbReference type="GO" id="GO:0008115">
    <property type="term" value="F:sarcosine oxidase activity"/>
    <property type="evidence" value="ECO:0007669"/>
    <property type="project" value="TreeGrafter"/>
</dbReference>
<comment type="cofactor">
    <cofactor evidence="1">
        <name>FAD</name>
        <dbReference type="ChEBI" id="CHEBI:57692"/>
    </cofactor>
</comment>
<dbReference type="Gene3D" id="3.30.9.10">
    <property type="entry name" value="D-Amino Acid Oxidase, subunit A, domain 2"/>
    <property type="match status" value="1"/>
</dbReference>
<dbReference type="AlphaFoldDB" id="A0A1G8N549"/>
<dbReference type="Pfam" id="PF01266">
    <property type="entry name" value="DAO"/>
    <property type="match status" value="1"/>
</dbReference>
<proteinExistence type="predicted"/>
<dbReference type="PANTHER" id="PTHR10961">
    <property type="entry name" value="PEROXISOMAL SARCOSINE OXIDASE"/>
    <property type="match status" value="1"/>
</dbReference>
<name>A0A1G8N549_9BACI</name>
<evidence type="ECO:0000259" key="5">
    <source>
        <dbReference type="Pfam" id="PF01266"/>
    </source>
</evidence>